<protein>
    <submittedName>
        <fullName evidence="1">Uncharacterized protein</fullName>
    </submittedName>
</protein>
<sequence length="70" mass="7538">MDAAVLHSQSHQAAQQDLTMFLGTEGTIHSHADALIETMDPVQGVSGEGQEQGKYDSQCRCKQSFLESAS</sequence>
<dbReference type="Proteomes" id="UP000501237">
    <property type="component" value="Chromosome"/>
</dbReference>
<evidence type="ECO:0000313" key="2">
    <source>
        <dbReference type="Proteomes" id="UP000501237"/>
    </source>
</evidence>
<reference evidence="1 2" key="1">
    <citation type="journal article" date="2020" name="Microbiol. Resour. Announc.">
        <title>Complete genome sequence of Pseudomonas otitidis strain MrB4, isolated from Lake Biwa in Japan.</title>
        <authorList>
            <person name="Miyazaki K."/>
            <person name="Hase E."/>
            <person name="Maruya T."/>
        </authorList>
    </citation>
    <scope>NUCLEOTIDE SEQUENCE [LARGE SCALE GENOMIC DNA]</scope>
    <source>
        <strain evidence="1 2">MrB4</strain>
    </source>
</reference>
<name>A0A679GHG6_9GAMM</name>
<evidence type="ECO:0000313" key="1">
    <source>
        <dbReference type="EMBL" id="BCA28642.1"/>
    </source>
</evidence>
<organism evidence="1 2">
    <name type="scientific">Metapseudomonas otitidis</name>
    <dbReference type="NCBI Taxonomy" id="319939"/>
    <lineage>
        <taxon>Bacteria</taxon>
        <taxon>Pseudomonadati</taxon>
        <taxon>Pseudomonadota</taxon>
        <taxon>Gammaproteobacteria</taxon>
        <taxon>Pseudomonadales</taxon>
        <taxon>Pseudomonadaceae</taxon>
        <taxon>Metapseudomonas</taxon>
    </lineage>
</organism>
<dbReference type="KEGG" id="poj:PtoMrB4_26190"/>
<dbReference type="EMBL" id="AP022642">
    <property type="protein sequence ID" value="BCA28642.1"/>
    <property type="molecule type" value="Genomic_DNA"/>
</dbReference>
<gene>
    <name evidence="1" type="ORF">PtoMrB4_26190</name>
</gene>
<proteinExistence type="predicted"/>
<dbReference type="AlphaFoldDB" id="A0A679GHG6"/>
<accession>A0A679GHG6</accession>